<dbReference type="InterPro" id="IPR023214">
    <property type="entry name" value="HAD_sf"/>
</dbReference>
<dbReference type="NCBIfam" id="TIGR01484">
    <property type="entry name" value="HAD-SF-IIB"/>
    <property type="match status" value="1"/>
</dbReference>
<dbReference type="PANTHER" id="PTHR10000">
    <property type="entry name" value="PHOSPHOSERINE PHOSPHATASE"/>
    <property type="match status" value="1"/>
</dbReference>
<dbReference type="PANTHER" id="PTHR10000:SF25">
    <property type="entry name" value="PHOSPHATASE YKRA-RELATED"/>
    <property type="match status" value="1"/>
</dbReference>
<reference evidence="1" key="1">
    <citation type="submission" date="2020-08" db="EMBL/GenBank/DDBJ databases">
        <title>Genome public.</title>
        <authorList>
            <person name="Liu C."/>
            <person name="Sun Q."/>
        </authorList>
    </citation>
    <scope>NUCLEOTIDE SEQUENCE</scope>
    <source>
        <strain evidence="1">BX22</strain>
    </source>
</reference>
<dbReference type="InterPro" id="IPR036412">
    <property type="entry name" value="HAD-like_sf"/>
</dbReference>
<dbReference type="InterPro" id="IPR000150">
    <property type="entry name" value="Cof"/>
</dbReference>
<dbReference type="SUPFAM" id="SSF56784">
    <property type="entry name" value="HAD-like"/>
    <property type="match status" value="1"/>
</dbReference>
<dbReference type="Pfam" id="PF08282">
    <property type="entry name" value="Hydrolase_3"/>
    <property type="match status" value="1"/>
</dbReference>
<dbReference type="PROSITE" id="PS01229">
    <property type="entry name" value="COF_2"/>
    <property type="match status" value="1"/>
</dbReference>
<dbReference type="Gene3D" id="3.40.50.1000">
    <property type="entry name" value="HAD superfamily/HAD-like"/>
    <property type="match status" value="1"/>
</dbReference>
<protein>
    <submittedName>
        <fullName evidence="1">HAD family hydrolase</fullName>
    </submittedName>
</protein>
<dbReference type="Proteomes" id="UP000637359">
    <property type="component" value="Unassembled WGS sequence"/>
</dbReference>
<dbReference type="GO" id="GO:0005829">
    <property type="term" value="C:cytosol"/>
    <property type="evidence" value="ECO:0007669"/>
    <property type="project" value="TreeGrafter"/>
</dbReference>
<evidence type="ECO:0000313" key="1">
    <source>
        <dbReference type="EMBL" id="MBC5637700.1"/>
    </source>
</evidence>
<keyword evidence="1" id="KW-0378">Hydrolase</keyword>
<dbReference type="NCBIfam" id="TIGR00099">
    <property type="entry name" value="Cof-subfamily"/>
    <property type="match status" value="1"/>
</dbReference>
<dbReference type="Gene3D" id="3.30.1240.10">
    <property type="match status" value="1"/>
</dbReference>
<accession>A0A923RJ48</accession>
<dbReference type="EMBL" id="JACOOL010000009">
    <property type="protein sequence ID" value="MBC5637700.1"/>
    <property type="molecule type" value="Genomic_DNA"/>
</dbReference>
<dbReference type="GO" id="GO:0000287">
    <property type="term" value="F:magnesium ion binding"/>
    <property type="evidence" value="ECO:0007669"/>
    <property type="project" value="TreeGrafter"/>
</dbReference>
<dbReference type="AlphaFoldDB" id="A0A923RJ48"/>
<comment type="caution">
    <text evidence="1">The sequence shown here is derived from an EMBL/GenBank/DDBJ whole genome shotgun (WGS) entry which is preliminary data.</text>
</comment>
<evidence type="ECO:0000313" key="2">
    <source>
        <dbReference type="Proteomes" id="UP000637359"/>
    </source>
</evidence>
<dbReference type="GO" id="GO:0016791">
    <property type="term" value="F:phosphatase activity"/>
    <property type="evidence" value="ECO:0007669"/>
    <property type="project" value="TreeGrafter"/>
</dbReference>
<keyword evidence="2" id="KW-1185">Reference proteome</keyword>
<dbReference type="RefSeq" id="WP_186870406.1">
    <property type="nucleotide sequence ID" value="NZ_JACOOL010000009.1"/>
</dbReference>
<dbReference type="SFLD" id="SFLDG01140">
    <property type="entry name" value="C2.B:_Phosphomannomutase_and_P"/>
    <property type="match status" value="1"/>
</dbReference>
<organism evidence="1 2">
    <name type="scientific">Ornithinibacillus hominis</name>
    <dbReference type="NCBI Taxonomy" id="2763055"/>
    <lineage>
        <taxon>Bacteria</taxon>
        <taxon>Bacillati</taxon>
        <taxon>Bacillota</taxon>
        <taxon>Bacilli</taxon>
        <taxon>Bacillales</taxon>
        <taxon>Bacillaceae</taxon>
        <taxon>Ornithinibacillus</taxon>
    </lineage>
</organism>
<name>A0A923RJ48_9BACI</name>
<dbReference type="InterPro" id="IPR006379">
    <property type="entry name" value="HAD-SF_hydro_IIB"/>
</dbReference>
<proteinExistence type="predicted"/>
<gene>
    <name evidence="1" type="ORF">H8S33_12865</name>
</gene>
<dbReference type="SFLD" id="SFLDS00003">
    <property type="entry name" value="Haloacid_Dehalogenase"/>
    <property type="match status" value="1"/>
</dbReference>
<sequence length="261" mass="28937">MTYQVLFLDIDGTILKPDHTYHPKTKEAIAQVQELGMEVFLATGRPSHELSELATDLNIESFIGYNGAYAMYKGKNILDAPMDPTIVKRYLAIAEEHGHDIIFYSSEDNFVTSLDSPPLIKFAEMFALSNLKPMNKDIIEHILGATLINVTPEEVSLYEIDDDIRLSQVNVNGAEQCYDVIRRSVNKGEAVKIALKHLTISAEASIAFGDGMNDKEMLETVGASFAMGNANPELFQYAKYETKTVSDAGVFYGLKELGLVK</sequence>